<keyword evidence="4 7" id="KW-1133">Transmembrane helix</keyword>
<feature type="transmembrane region" description="Helical" evidence="7">
    <location>
        <begin position="387"/>
        <end position="412"/>
    </location>
</feature>
<gene>
    <name evidence="8" type="primary">NPF8.3_2</name>
    <name evidence="8" type="ORF">Zm00014a_003628</name>
</gene>
<dbReference type="InterPro" id="IPR000109">
    <property type="entry name" value="POT_fam"/>
</dbReference>
<organism evidence="8 9">
    <name type="scientific">Zea mays</name>
    <name type="common">Maize</name>
    <dbReference type="NCBI Taxonomy" id="4577"/>
    <lineage>
        <taxon>Eukaryota</taxon>
        <taxon>Viridiplantae</taxon>
        <taxon>Streptophyta</taxon>
        <taxon>Embryophyta</taxon>
        <taxon>Tracheophyta</taxon>
        <taxon>Spermatophyta</taxon>
        <taxon>Magnoliopsida</taxon>
        <taxon>Liliopsida</taxon>
        <taxon>Poales</taxon>
        <taxon>Poaceae</taxon>
        <taxon>PACMAD clade</taxon>
        <taxon>Panicoideae</taxon>
        <taxon>Andropogonodae</taxon>
        <taxon>Andropogoneae</taxon>
        <taxon>Tripsacinae</taxon>
        <taxon>Zea</taxon>
    </lineage>
</organism>
<dbReference type="InterPro" id="IPR036259">
    <property type="entry name" value="MFS_trans_sf"/>
</dbReference>
<dbReference type="OrthoDB" id="8904098at2759"/>
<dbReference type="EMBL" id="NCVQ01000002">
    <property type="protein sequence ID" value="PWZ45403.1"/>
    <property type="molecule type" value="Genomic_DNA"/>
</dbReference>
<keyword evidence="3 7" id="KW-0812">Transmembrane</keyword>
<feature type="transmembrane region" description="Helical" evidence="7">
    <location>
        <begin position="155"/>
        <end position="177"/>
    </location>
</feature>
<evidence type="ECO:0000256" key="4">
    <source>
        <dbReference type="ARBA" id="ARBA00022989"/>
    </source>
</evidence>
<evidence type="ECO:0000256" key="2">
    <source>
        <dbReference type="ARBA" id="ARBA00005982"/>
    </source>
</evidence>
<comment type="caution">
    <text evidence="8">The sequence shown here is derived from an EMBL/GenBank/DDBJ whole genome shotgun (WGS) entry which is preliminary data.</text>
</comment>
<keyword evidence="5 7" id="KW-0472">Membrane</keyword>
<dbReference type="AlphaFoldDB" id="A0A3L6GA12"/>
<dbReference type="ExpressionAtlas" id="A0A3L6GA12">
    <property type="expression patterns" value="baseline and differential"/>
</dbReference>
<feature type="region of interest" description="Disordered" evidence="6">
    <location>
        <begin position="1"/>
        <end position="23"/>
    </location>
</feature>
<proteinExistence type="inferred from homology"/>
<reference evidence="8 9" key="1">
    <citation type="journal article" date="2018" name="Nat. Genet.">
        <title>Extensive intraspecific gene order and gene structural variations between Mo17 and other maize genomes.</title>
        <authorList>
            <person name="Sun S."/>
            <person name="Zhou Y."/>
            <person name="Chen J."/>
            <person name="Shi J."/>
            <person name="Zhao H."/>
            <person name="Zhao H."/>
            <person name="Song W."/>
            <person name="Zhang M."/>
            <person name="Cui Y."/>
            <person name="Dong X."/>
            <person name="Liu H."/>
            <person name="Ma X."/>
            <person name="Jiao Y."/>
            <person name="Wang B."/>
            <person name="Wei X."/>
            <person name="Stein J.C."/>
            <person name="Glaubitz J.C."/>
            <person name="Lu F."/>
            <person name="Yu G."/>
            <person name="Liang C."/>
            <person name="Fengler K."/>
            <person name="Li B."/>
            <person name="Rafalski A."/>
            <person name="Schnable P.S."/>
            <person name="Ware D.H."/>
            <person name="Buckler E.S."/>
            <person name="Lai J."/>
        </authorList>
    </citation>
    <scope>NUCLEOTIDE SEQUENCE [LARGE SCALE GENOMIC DNA]</scope>
    <source>
        <strain evidence="9">cv. Missouri 17</strain>
        <tissue evidence="8">Seedling</tissue>
    </source>
</reference>
<feature type="transmembrane region" description="Helical" evidence="7">
    <location>
        <begin position="547"/>
        <end position="566"/>
    </location>
</feature>
<sequence>MDAGDAMEKGQRSSSRLPERGAPKIQEESLTVPLIQNKKTGSKAPAVVLGFECLESTAFNGIGTNLVVYLETVLHGSNVASASSVTSWFGTSYLTPIFAAIVADTFWGNYNTILVSLLVYLLGMMLVTFSAFLPATELCGVGPWCHPMLGSRNVALFLGLYLVAFGSGGVRAALLPFGADQFDGDNAVDRERRMSFFSWYYICVDFGMIVSGVFIVWVQQNVSWGLGFGIATACIALAFGGFVLATPMYKRRMPTGTPLKSLGQVVVAALRKASLRVPADASLLYEVHDKIDEQPRITHTDEFGFLDKAAVVVETDLDLEEVTNDADAAGSSWRLCTVTQVEELKILLRLLPIWATSIVLSAAYAQLNTTFVQQGGVMDMRVMSLTVPAASMVSFEVLCVLAWVLIYGSAVVPALRAISPARGEPSQLQRMGAGRLLMACAMAVAALVETKRLDAAGRGESVSIAWQMPQYFVLAGGEVFCYIAQLEFFYNEAPETMKTMCTSFALLTVALGSYMSSLIYAVVDAFTATGGRPGWISDNLNEGHLDYFFWTMAALCTLNFVVYSGFARNYKVKTVVS</sequence>
<dbReference type="GO" id="GO:0016020">
    <property type="term" value="C:membrane"/>
    <property type="evidence" value="ECO:0007669"/>
    <property type="project" value="UniProtKB-SubCell"/>
</dbReference>
<feature type="transmembrane region" description="Helical" evidence="7">
    <location>
        <begin position="198"/>
        <end position="218"/>
    </location>
</feature>
<evidence type="ECO:0000256" key="5">
    <source>
        <dbReference type="ARBA" id="ARBA00023136"/>
    </source>
</evidence>
<evidence type="ECO:0000256" key="3">
    <source>
        <dbReference type="ARBA" id="ARBA00022692"/>
    </source>
</evidence>
<dbReference type="SMR" id="A0A3L6GA12"/>
<evidence type="ECO:0000256" key="6">
    <source>
        <dbReference type="SAM" id="MobiDB-lite"/>
    </source>
</evidence>
<feature type="transmembrane region" description="Helical" evidence="7">
    <location>
        <begin position="114"/>
        <end position="135"/>
    </location>
</feature>
<dbReference type="Proteomes" id="UP000251960">
    <property type="component" value="Chromosome 10"/>
</dbReference>
<feature type="transmembrane region" description="Helical" evidence="7">
    <location>
        <begin position="502"/>
        <end position="523"/>
    </location>
</feature>
<comment type="subcellular location">
    <subcellularLocation>
        <location evidence="1">Membrane</location>
        <topology evidence="1">Multi-pass membrane protein</topology>
    </subcellularLocation>
</comment>
<dbReference type="Gene3D" id="1.20.1250.20">
    <property type="entry name" value="MFS general substrate transporter like domains"/>
    <property type="match status" value="1"/>
</dbReference>
<evidence type="ECO:0000313" key="9">
    <source>
        <dbReference type="Proteomes" id="UP000251960"/>
    </source>
</evidence>
<feature type="transmembrane region" description="Helical" evidence="7">
    <location>
        <begin position="346"/>
        <end position="367"/>
    </location>
</feature>
<accession>A0A3L6GA12</accession>
<protein>
    <submittedName>
        <fullName evidence="8">Protein NRT1/ PTR FAMILY 8.3</fullName>
    </submittedName>
</protein>
<name>A0A3L6GA12_MAIZE</name>
<dbReference type="OMA" id="ARNMAFL"/>
<evidence type="ECO:0000313" key="8">
    <source>
        <dbReference type="EMBL" id="PWZ45403.1"/>
    </source>
</evidence>
<dbReference type="PANTHER" id="PTHR11654">
    <property type="entry name" value="OLIGOPEPTIDE TRANSPORTER-RELATED"/>
    <property type="match status" value="1"/>
</dbReference>
<comment type="similarity">
    <text evidence="2">Belongs to the major facilitator superfamily. Proton-dependent oligopeptide transporter (POT/PTR) (TC 2.A.17) family.</text>
</comment>
<dbReference type="SUPFAM" id="SSF103473">
    <property type="entry name" value="MFS general substrate transporter"/>
    <property type="match status" value="1"/>
</dbReference>
<dbReference type="KEGG" id="zma:103642022"/>
<evidence type="ECO:0000256" key="7">
    <source>
        <dbReference type="SAM" id="Phobius"/>
    </source>
</evidence>
<dbReference type="GO" id="GO:0022857">
    <property type="term" value="F:transmembrane transporter activity"/>
    <property type="evidence" value="ECO:0007669"/>
    <property type="project" value="InterPro"/>
</dbReference>
<feature type="transmembrane region" description="Helical" evidence="7">
    <location>
        <begin position="224"/>
        <end position="245"/>
    </location>
</feature>
<dbReference type="Pfam" id="PF00854">
    <property type="entry name" value="PTR2"/>
    <property type="match status" value="1"/>
</dbReference>
<evidence type="ECO:0000256" key="1">
    <source>
        <dbReference type="ARBA" id="ARBA00004141"/>
    </source>
</evidence>
<feature type="transmembrane region" description="Helical" evidence="7">
    <location>
        <begin position="88"/>
        <end position="107"/>
    </location>
</feature>